<feature type="chain" id="PRO_5020275684" evidence="1">
    <location>
        <begin position="19"/>
        <end position="151"/>
    </location>
</feature>
<reference evidence="2" key="2">
    <citation type="submission" date="2019-05" db="EMBL/GenBank/DDBJ databases">
        <title>Unravelling the molecular evolution of spider venoms.</title>
        <authorList>
            <person name="Pineda S."/>
        </authorList>
    </citation>
    <scope>NUCLEOTIDE SEQUENCE</scope>
</reference>
<keyword evidence="1" id="KW-0732">Signal</keyword>
<protein>
    <submittedName>
        <fullName evidence="2">U92-Liphistoxin-Lsp1a_1</fullName>
    </submittedName>
</protein>
<evidence type="ECO:0000256" key="1">
    <source>
        <dbReference type="SAM" id="SignalP"/>
    </source>
</evidence>
<feature type="signal peptide" evidence="1">
    <location>
        <begin position="1"/>
        <end position="18"/>
    </location>
</feature>
<accession>A0A4Q8K1I0</accession>
<sequence length="151" mass="17750">MLWMSLFSSLCSLSLGQAFRPQCPPLTPSFPNSCVEFRCYDRQRDDYNRDTYCEQDGVRCRANTRIQQGNYVNCANFYSERDLEVEVRKKKSQDQISFQISNSSLRYLPREAFSGIQIQVQPNRNPPKRYLREHAGSWERASQRKQNYNSG</sequence>
<proteinExistence type="predicted"/>
<reference evidence="2" key="1">
    <citation type="submission" date="2017-05" db="EMBL/GenBank/DDBJ databases">
        <authorList>
            <person name="QRISCLOUD D."/>
        </authorList>
    </citation>
    <scope>NUCLEOTIDE SEQUENCE</scope>
</reference>
<dbReference type="EMBL" id="HAHL01000049">
    <property type="protein sequence ID" value="SNX33095.1"/>
    <property type="molecule type" value="Transcribed_RNA"/>
</dbReference>
<name>A0A4Q8K1I0_9ARAC</name>
<organism evidence="2">
    <name type="scientific">Liphistius sp. SGP-2016</name>
    <dbReference type="NCBI Taxonomy" id="1905180"/>
    <lineage>
        <taxon>Eukaryota</taxon>
        <taxon>Metazoa</taxon>
        <taxon>Ecdysozoa</taxon>
        <taxon>Arthropoda</taxon>
        <taxon>Chelicerata</taxon>
        <taxon>Arachnida</taxon>
        <taxon>Araneae</taxon>
        <taxon>Mesothelae</taxon>
        <taxon>Liphistiidae</taxon>
        <taxon>Liphistius</taxon>
    </lineage>
</organism>
<dbReference type="AlphaFoldDB" id="A0A4Q8K1I0"/>
<evidence type="ECO:0000313" key="2">
    <source>
        <dbReference type="EMBL" id="SNX33095.1"/>
    </source>
</evidence>